<dbReference type="OrthoDB" id="689535at2759"/>
<dbReference type="Proteomes" id="UP000604825">
    <property type="component" value="Unassembled WGS sequence"/>
</dbReference>
<feature type="compositionally biased region" description="Polar residues" evidence="1">
    <location>
        <begin position="1"/>
        <end position="11"/>
    </location>
</feature>
<gene>
    <name evidence="2" type="ORF">NCGR_LOCUS40689</name>
</gene>
<name>A0A811QMA6_9POAL</name>
<evidence type="ECO:0008006" key="4">
    <source>
        <dbReference type="Google" id="ProtNLM"/>
    </source>
</evidence>
<evidence type="ECO:0000313" key="2">
    <source>
        <dbReference type="EMBL" id="CAD6257199.1"/>
    </source>
</evidence>
<dbReference type="PANTHER" id="PTHR45786:SF75">
    <property type="entry name" value="ATP-DEPENDENT DNA HELICASE"/>
    <property type="match status" value="1"/>
</dbReference>
<dbReference type="EMBL" id="CAJGYO010000010">
    <property type="protein sequence ID" value="CAD6257199.1"/>
    <property type="molecule type" value="Genomic_DNA"/>
</dbReference>
<sequence length="484" mass="56441">MESSQTNVGELSSQRKKQQRRERYAALSPNKMEESRAKKHEYQRSRLTHLKDEAGASKLEQARAKNREYQRSHLARLKAEADASKLEQARTKNREDQRRCRARLKAEAISSKLDASSESTPIHDLNLEIDEVDTRIDDEGNSCKRNNKDNSCKRKRDMASQVDNIDQGTHEDQDTLENRMARERYRHAISGDKKDEILAKKREYQHNYRAKLSAVAKSKKFLASAVNMSVSNMSGVGKRVYQRNYRAHKRVDQEAFNSGIWEPEDTLHGIEENGLDQQNPYEDGPDIYEDDEARMFNVKDFQYEFSIEPATRINDHDPCNFVYVGLPETHHVLKELQNCFYCRAKRFEGEGHVFCCQNGRVNIFIQEVLDELRRLFTSQTDRDAKYFRRNIRYFNSHFSFTSMGVSINHSLATAKGTSICTFKAHGQIYHRLDQLMPGAKGPHHMQLYFYDTNETMHHRMKRSPHLDANVIHTILNIMQHNTYV</sequence>
<keyword evidence="3" id="KW-1185">Reference proteome</keyword>
<organism evidence="2 3">
    <name type="scientific">Miscanthus lutarioriparius</name>
    <dbReference type="NCBI Taxonomy" id="422564"/>
    <lineage>
        <taxon>Eukaryota</taxon>
        <taxon>Viridiplantae</taxon>
        <taxon>Streptophyta</taxon>
        <taxon>Embryophyta</taxon>
        <taxon>Tracheophyta</taxon>
        <taxon>Spermatophyta</taxon>
        <taxon>Magnoliopsida</taxon>
        <taxon>Liliopsida</taxon>
        <taxon>Poales</taxon>
        <taxon>Poaceae</taxon>
        <taxon>PACMAD clade</taxon>
        <taxon>Panicoideae</taxon>
        <taxon>Andropogonodae</taxon>
        <taxon>Andropogoneae</taxon>
        <taxon>Saccharinae</taxon>
        <taxon>Miscanthus</taxon>
    </lineage>
</organism>
<feature type="region of interest" description="Disordered" evidence="1">
    <location>
        <begin position="80"/>
        <end position="99"/>
    </location>
</feature>
<reference evidence="2" key="1">
    <citation type="submission" date="2020-10" db="EMBL/GenBank/DDBJ databases">
        <authorList>
            <person name="Han B."/>
            <person name="Lu T."/>
            <person name="Zhao Q."/>
            <person name="Huang X."/>
            <person name="Zhao Y."/>
        </authorList>
    </citation>
    <scope>NUCLEOTIDE SEQUENCE</scope>
</reference>
<protein>
    <recommendedName>
        <fullName evidence="4">Helitron helicase-like domain-containing protein</fullName>
    </recommendedName>
</protein>
<feature type="region of interest" description="Disordered" evidence="1">
    <location>
        <begin position="1"/>
        <end position="70"/>
    </location>
</feature>
<evidence type="ECO:0000256" key="1">
    <source>
        <dbReference type="SAM" id="MobiDB-lite"/>
    </source>
</evidence>
<proteinExistence type="predicted"/>
<accession>A0A811QMA6</accession>
<feature type="compositionally biased region" description="Basic and acidic residues" evidence="1">
    <location>
        <begin position="31"/>
        <end position="70"/>
    </location>
</feature>
<evidence type="ECO:0000313" key="3">
    <source>
        <dbReference type="Proteomes" id="UP000604825"/>
    </source>
</evidence>
<comment type="caution">
    <text evidence="2">The sequence shown here is derived from an EMBL/GenBank/DDBJ whole genome shotgun (WGS) entry which is preliminary data.</text>
</comment>
<dbReference type="AlphaFoldDB" id="A0A811QMA6"/>
<dbReference type="PANTHER" id="PTHR45786">
    <property type="entry name" value="DNA BINDING PROTEIN-LIKE"/>
    <property type="match status" value="1"/>
</dbReference>